<evidence type="ECO:0000313" key="15">
    <source>
        <dbReference type="EMBL" id="KAE8699166.1"/>
    </source>
</evidence>
<dbReference type="GO" id="GO:0005886">
    <property type="term" value="C:plasma membrane"/>
    <property type="evidence" value="ECO:0007669"/>
    <property type="project" value="UniProtKB-SubCell"/>
</dbReference>
<keyword evidence="8" id="KW-0547">Nucleotide-binding</keyword>
<keyword evidence="11" id="KW-0472">Membrane</keyword>
<dbReference type="Gene3D" id="3.60.10.10">
    <property type="entry name" value="Endonuclease/exonuclease/phosphatase"/>
    <property type="match status" value="1"/>
</dbReference>
<proteinExistence type="inferred from homology"/>
<evidence type="ECO:0000256" key="4">
    <source>
        <dbReference type="ARBA" id="ARBA00022475"/>
    </source>
</evidence>
<dbReference type="SMART" id="SM00220">
    <property type="entry name" value="S_TKc"/>
    <property type="match status" value="1"/>
</dbReference>
<dbReference type="GO" id="GO:0005524">
    <property type="term" value="F:ATP binding"/>
    <property type="evidence" value="ECO:0007669"/>
    <property type="project" value="UniProtKB-KW"/>
</dbReference>
<evidence type="ECO:0000313" key="16">
    <source>
        <dbReference type="Proteomes" id="UP000436088"/>
    </source>
</evidence>
<dbReference type="InterPro" id="IPR000719">
    <property type="entry name" value="Prot_kinase_dom"/>
</dbReference>
<dbReference type="FunFam" id="1.10.510.10:FF:000240">
    <property type="entry name" value="Lectin-domain containing receptor kinase A4.3"/>
    <property type="match status" value="1"/>
</dbReference>
<dbReference type="InterPro" id="IPR008271">
    <property type="entry name" value="Ser/Thr_kinase_AS"/>
</dbReference>
<evidence type="ECO:0000256" key="9">
    <source>
        <dbReference type="ARBA" id="ARBA00022840"/>
    </source>
</evidence>
<gene>
    <name evidence="15" type="ORF">F3Y22_tig00110584pilonHSYRG00066</name>
</gene>
<comment type="similarity">
    <text evidence="3">In the C-terminal section; belongs to the protein kinase superfamily. Ser/Thr protein kinase family.</text>
</comment>
<comment type="similarity">
    <text evidence="2">In the N-terminal section; belongs to the leguminous lectin family.</text>
</comment>
<dbReference type="InterPro" id="IPR036691">
    <property type="entry name" value="Endo/exonu/phosph_ase_sf"/>
</dbReference>
<evidence type="ECO:0000256" key="5">
    <source>
        <dbReference type="ARBA" id="ARBA00022692"/>
    </source>
</evidence>
<keyword evidence="15" id="KW-0808">Transferase</keyword>
<comment type="subcellular location">
    <subcellularLocation>
        <location evidence="1">Cell membrane</location>
        <topology evidence="1">Single-pass type I membrane protein</topology>
    </subcellularLocation>
</comment>
<keyword evidence="12 15" id="KW-0675">Receptor</keyword>
<dbReference type="Gene3D" id="3.30.200.20">
    <property type="entry name" value="Phosphorylase Kinase, domain 1"/>
    <property type="match status" value="1"/>
</dbReference>
<evidence type="ECO:0000256" key="8">
    <source>
        <dbReference type="ARBA" id="ARBA00022741"/>
    </source>
</evidence>
<dbReference type="PANTHER" id="PTHR27007">
    <property type="match status" value="1"/>
</dbReference>
<evidence type="ECO:0000256" key="1">
    <source>
        <dbReference type="ARBA" id="ARBA00004251"/>
    </source>
</evidence>
<dbReference type="SUPFAM" id="SSF56219">
    <property type="entry name" value="DNase I-like"/>
    <property type="match status" value="1"/>
</dbReference>
<dbReference type="GO" id="GO:0004672">
    <property type="term" value="F:protein kinase activity"/>
    <property type="evidence" value="ECO:0007669"/>
    <property type="project" value="InterPro"/>
</dbReference>
<sequence>MIVGGDFNQFMSSEEKLGGEINVPAAKALVDFTQGCSFIDLPFSGSSYTWIRTGSVITACRLDRFLLSPQLIAIAPSLIQNPGFVKVIKKTISDHLGEGVNSILQAAKRATKEWANEDRRKNSLSAVELEEKISLLEEEMLISENPESARAYIPQSVLMVQTEKGGEGMASKITPQMINNIHLLHSIYLHLLSFHRRGGEMPSASSVAATAAKPVSFTTSLDPANPVGFLEKVFDFIAEENDFPAKMNDSDVSKPIQQMVSFIRQEEEEGANEISVSVDVTTIPFCFFAARKKRGGSTVVYKGYIPSAGTVAVKRFDQFNEKAFTRNLFSTEFAIMAGWLNHCNLVQLQGWCCEESELVLVYEYLSNGSLYQQIHKTSVSSTTTLSWSLRLKVVLRIASALSSLHEECERQIIHRDVKTCNIMLDDEFNAKLGDFGLAEVYEHCCASRDATIPAGTIGYLAPEYIYTGALTVKTDVYSFGVVVLEVATGKRPVDENETYWLTGFGTCG</sequence>
<dbReference type="GO" id="GO:0002229">
    <property type="term" value="P:defense response to oomycetes"/>
    <property type="evidence" value="ECO:0007669"/>
    <property type="project" value="UniProtKB-ARBA"/>
</dbReference>
<dbReference type="SUPFAM" id="SSF56112">
    <property type="entry name" value="Protein kinase-like (PK-like)"/>
    <property type="match status" value="1"/>
</dbReference>
<reference evidence="15" key="1">
    <citation type="submission" date="2019-09" db="EMBL/GenBank/DDBJ databases">
        <title>Draft genome information of white flower Hibiscus syriacus.</title>
        <authorList>
            <person name="Kim Y.-M."/>
        </authorList>
    </citation>
    <scope>NUCLEOTIDE SEQUENCE [LARGE SCALE GENOMIC DNA]</scope>
    <source>
        <strain evidence="15">YM2019G1</strain>
    </source>
</reference>
<dbReference type="Pfam" id="PF00069">
    <property type="entry name" value="Pkinase"/>
    <property type="match status" value="1"/>
</dbReference>
<evidence type="ECO:0000256" key="7">
    <source>
        <dbReference type="ARBA" id="ARBA00022734"/>
    </source>
</evidence>
<evidence type="ECO:0000256" key="3">
    <source>
        <dbReference type="ARBA" id="ARBA00010217"/>
    </source>
</evidence>
<dbReference type="Proteomes" id="UP000436088">
    <property type="component" value="Unassembled WGS sequence"/>
</dbReference>
<keyword evidence="9" id="KW-0067">ATP-binding</keyword>
<dbReference type="EMBL" id="VEPZ02001041">
    <property type="protein sequence ID" value="KAE8699166.1"/>
    <property type="molecule type" value="Genomic_DNA"/>
</dbReference>
<dbReference type="InterPro" id="IPR011009">
    <property type="entry name" value="Kinase-like_dom_sf"/>
</dbReference>
<keyword evidence="13" id="KW-0325">Glycoprotein</keyword>
<keyword evidence="6" id="KW-0732">Signal</keyword>
<protein>
    <submittedName>
        <fullName evidence="15">L-type lectin-domain containing receptor kinase S.6</fullName>
    </submittedName>
</protein>
<evidence type="ECO:0000256" key="13">
    <source>
        <dbReference type="ARBA" id="ARBA00023180"/>
    </source>
</evidence>
<keyword evidence="7" id="KW-0430">Lectin</keyword>
<dbReference type="GO" id="GO:0030246">
    <property type="term" value="F:carbohydrate binding"/>
    <property type="evidence" value="ECO:0007669"/>
    <property type="project" value="UniProtKB-KW"/>
</dbReference>
<organism evidence="15 16">
    <name type="scientific">Hibiscus syriacus</name>
    <name type="common">Rose of Sharon</name>
    <dbReference type="NCBI Taxonomy" id="106335"/>
    <lineage>
        <taxon>Eukaryota</taxon>
        <taxon>Viridiplantae</taxon>
        <taxon>Streptophyta</taxon>
        <taxon>Embryophyta</taxon>
        <taxon>Tracheophyta</taxon>
        <taxon>Spermatophyta</taxon>
        <taxon>Magnoliopsida</taxon>
        <taxon>eudicotyledons</taxon>
        <taxon>Gunneridae</taxon>
        <taxon>Pentapetalae</taxon>
        <taxon>rosids</taxon>
        <taxon>malvids</taxon>
        <taxon>Malvales</taxon>
        <taxon>Malvaceae</taxon>
        <taxon>Malvoideae</taxon>
        <taxon>Hibiscus</taxon>
    </lineage>
</organism>
<evidence type="ECO:0000256" key="2">
    <source>
        <dbReference type="ARBA" id="ARBA00008536"/>
    </source>
</evidence>
<keyword evidence="4" id="KW-1003">Cell membrane</keyword>
<keyword evidence="10" id="KW-1133">Transmembrane helix</keyword>
<evidence type="ECO:0000256" key="11">
    <source>
        <dbReference type="ARBA" id="ARBA00023136"/>
    </source>
</evidence>
<name>A0A6A3A5N2_HIBSY</name>
<feature type="domain" description="Protein kinase" evidence="14">
    <location>
        <begin position="286"/>
        <end position="508"/>
    </location>
</feature>
<dbReference type="Gene3D" id="1.10.510.10">
    <property type="entry name" value="Transferase(Phosphotransferase) domain 1"/>
    <property type="match status" value="1"/>
</dbReference>
<evidence type="ECO:0000256" key="12">
    <source>
        <dbReference type="ARBA" id="ARBA00023170"/>
    </source>
</evidence>
<dbReference type="PROSITE" id="PS50011">
    <property type="entry name" value="PROTEIN_KINASE_DOM"/>
    <property type="match status" value="1"/>
</dbReference>
<evidence type="ECO:0000259" key="14">
    <source>
        <dbReference type="PROSITE" id="PS50011"/>
    </source>
</evidence>
<comment type="caution">
    <text evidence="15">The sequence shown here is derived from an EMBL/GenBank/DDBJ whole genome shotgun (WGS) entry which is preliminary data.</text>
</comment>
<accession>A0A6A3A5N2</accession>
<dbReference type="Gene3D" id="6.10.250.1620">
    <property type="match status" value="1"/>
</dbReference>
<keyword evidence="16" id="KW-1185">Reference proteome</keyword>
<keyword evidence="5" id="KW-0812">Transmembrane</keyword>
<dbReference type="AlphaFoldDB" id="A0A6A3A5N2"/>
<dbReference type="InterPro" id="IPR050528">
    <property type="entry name" value="L-type_Lectin-RKs"/>
</dbReference>
<keyword evidence="15" id="KW-0418">Kinase</keyword>
<evidence type="ECO:0000256" key="10">
    <source>
        <dbReference type="ARBA" id="ARBA00022989"/>
    </source>
</evidence>
<evidence type="ECO:0000256" key="6">
    <source>
        <dbReference type="ARBA" id="ARBA00022729"/>
    </source>
</evidence>
<dbReference type="PROSITE" id="PS00108">
    <property type="entry name" value="PROTEIN_KINASE_ST"/>
    <property type="match status" value="1"/>
</dbReference>